<dbReference type="AlphaFoldDB" id="A0A067SKH0"/>
<accession>A0A067SKH0</accession>
<keyword evidence="3" id="KW-1185">Reference proteome</keyword>
<reference evidence="3" key="1">
    <citation type="journal article" date="2014" name="Proc. Natl. Acad. Sci. U.S.A.">
        <title>Extensive sampling of basidiomycete genomes demonstrates inadequacy of the white-rot/brown-rot paradigm for wood decay fungi.</title>
        <authorList>
            <person name="Riley R."/>
            <person name="Salamov A.A."/>
            <person name="Brown D.W."/>
            <person name="Nagy L.G."/>
            <person name="Floudas D."/>
            <person name="Held B.W."/>
            <person name="Levasseur A."/>
            <person name="Lombard V."/>
            <person name="Morin E."/>
            <person name="Otillar R."/>
            <person name="Lindquist E.A."/>
            <person name="Sun H."/>
            <person name="LaButti K.M."/>
            <person name="Schmutz J."/>
            <person name="Jabbour D."/>
            <person name="Luo H."/>
            <person name="Baker S.E."/>
            <person name="Pisabarro A.G."/>
            <person name="Walton J.D."/>
            <person name="Blanchette R.A."/>
            <person name="Henrissat B."/>
            <person name="Martin F."/>
            <person name="Cullen D."/>
            <person name="Hibbett D.S."/>
            <person name="Grigoriev I.V."/>
        </authorList>
    </citation>
    <scope>NUCLEOTIDE SEQUENCE [LARGE SCALE GENOMIC DNA]</scope>
    <source>
        <strain evidence="3">CBS 339.88</strain>
    </source>
</reference>
<dbReference type="HOGENOM" id="CLU_029373_0_0_1"/>
<feature type="region of interest" description="Disordered" evidence="1">
    <location>
        <begin position="367"/>
        <end position="445"/>
    </location>
</feature>
<feature type="compositionally biased region" description="Basic and acidic residues" evidence="1">
    <location>
        <begin position="543"/>
        <end position="555"/>
    </location>
</feature>
<protein>
    <submittedName>
        <fullName evidence="2">Uncharacterized protein</fullName>
    </submittedName>
</protein>
<evidence type="ECO:0000313" key="2">
    <source>
        <dbReference type="EMBL" id="KDR67273.1"/>
    </source>
</evidence>
<dbReference type="Proteomes" id="UP000027222">
    <property type="component" value="Unassembled WGS sequence"/>
</dbReference>
<evidence type="ECO:0000256" key="1">
    <source>
        <dbReference type="SAM" id="MobiDB-lite"/>
    </source>
</evidence>
<organism evidence="2 3">
    <name type="scientific">Galerina marginata (strain CBS 339.88)</name>
    <dbReference type="NCBI Taxonomy" id="685588"/>
    <lineage>
        <taxon>Eukaryota</taxon>
        <taxon>Fungi</taxon>
        <taxon>Dikarya</taxon>
        <taxon>Basidiomycota</taxon>
        <taxon>Agaricomycotina</taxon>
        <taxon>Agaricomycetes</taxon>
        <taxon>Agaricomycetidae</taxon>
        <taxon>Agaricales</taxon>
        <taxon>Agaricineae</taxon>
        <taxon>Strophariaceae</taxon>
        <taxon>Galerina</taxon>
    </lineage>
</organism>
<sequence>MSGEVLAINCITCNRRVVYQEVLTDKEAKRGRWLAKCQETNPFTSTTCDFWHWRSDQLQSPWLPIPGPSNQDFRPTPTNPASRSTVAQAAPLTGALTCRATGCRSTRIRKGCTSEMCKAHCIEADVGCPQAAHKVARPRRALLSNGTLPPPPFPLQTSPAFMLPPPPLPALSTQLRSTPEPVPRSAHFAIDPALSGVEVLPPPPWLRHNGSGKEEVKTTQKDTLQIQSRERAKHTVLVYAFLNDNAEPKAFEVQEGFVTAFVWPLFILNEAILCQAGLSLAPENTFDIFRKTLGHWTTVKIGHVIDITASPQVFIKASDVRQCKDLTNLVSSSIVTSPNIRKNLAGECAYVRRRMIEREISQSPAPFLKNRREYDVDRSPTTPNKRPRMDLDNTPTRPMRVMPYLQPLLLPKPTRIPGESERSQPQPSSSTRRPSTRRVKTGPKSWPADFHAVDIANCLQEIENSGHKEKVQAIFERHFVLPFKSSTFYDHQDRWKRASLATKDAFISAGQTDAGLWVHFMAANPARDAALKAARRRTARSVVPDDKSLNGHETVDISSDESSGSE</sequence>
<name>A0A067SKH0_GALM3</name>
<dbReference type="OrthoDB" id="2950077at2759"/>
<feature type="region of interest" description="Disordered" evidence="1">
    <location>
        <begin position="540"/>
        <end position="566"/>
    </location>
</feature>
<feature type="compositionally biased region" description="Polar residues" evidence="1">
    <location>
        <begin position="556"/>
        <end position="566"/>
    </location>
</feature>
<gene>
    <name evidence="2" type="ORF">GALMADRAFT_147270</name>
</gene>
<proteinExistence type="predicted"/>
<dbReference type="EMBL" id="KL142416">
    <property type="protein sequence ID" value="KDR67273.1"/>
    <property type="molecule type" value="Genomic_DNA"/>
</dbReference>
<evidence type="ECO:0000313" key="3">
    <source>
        <dbReference type="Proteomes" id="UP000027222"/>
    </source>
</evidence>
<feature type="compositionally biased region" description="Low complexity" evidence="1">
    <location>
        <begin position="423"/>
        <end position="433"/>
    </location>
</feature>